<reference evidence="1" key="1">
    <citation type="submission" date="2023-08" db="EMBL/GenBank/DDBJ databases">
        <title>Genomic characterization of piscicolin 126 produced by Carnobacterium maltaromaticum CM22 strain isolated from salmon (Salmo salar).</title>
        <authorList>
            <person name="Gonzalez-Gragera E."/>
            <person name="Garcia-Lopez J.D."/>
            <person name="Teso-Perez C."/>
            <person name="Gimenez-Hernandez I."/>
            <person name="Peralta-Sanchez J.M."/>
            <person name="Valdivia E."/>
            <person name="Montalban-Lopez M."/>
            <person name="Martin-Platero A.M."/>
            <person name="Banos A."/>
            <person name="Martinez-Bueno M."/>
        </authorList>
    </citation>
    <scope>NUCLEOTIDE SEQUENCE</scope>
    <source>
        <strain evidence="1">CM22</strain>
    </source>
</reference>
<evidence type="ECO:0000313" key="2">
    <source>
        <dbReference type="Proteomes" id="UP001290462"/>
    </source>
</evidence>
<dbReference type="NCBIfam" id="NF047581">
    <property type="entry name" value="gp105_phage_fam"/>
    <property type="match status" value="1"/>
</dbReference>
<sequence length="132" mass="14087">MEDMLTYDARAVSIIVDSINLFGFGDGDMVTCSKDANNAEIKVDAQGQASAAINNDNLGTIKIELAQTSPCYPKMMAIANEKKIVPVRVVNGTEVIGGSKAIIEKLPDAGFGKSVGARSFSFKVLDYKHTVD</sequence>
<dbReference type="InterPro" id="IPR021695">
    <property type="entry name" value="Phage_KPP10_Orf10"/>
</dbReference>
<dbReference type="AlphaFoldDB" id="A0AAW9K6Z3"/>
<evidence type="ECO:0008006" key="3">
    <source>
        <dbReference type="Google" id="ProtNLM"/>
    </source>
</evidence>
<comment type="caution">
    <text evidence="1">The sequence shown here is derived from an EMBL/GenBank/DDBJ whole genome shotgun (WGS) entry which is preliminary data.</text>
</comment>
<protein>
    <recommendedName>
        <fullName evidence="3">DUF3277 domain-containing protein</fullName>
    </recommendedName>
</protein>
<proteinExistence type="predicted"/>
<gene>
    <name evidence="1" type="ORF">RAK27_05220</name>
</gene>
<organism evidence="1 2">
    <name type="scientific">Carnobacterium maltaromaticum</name>
    <name type="common">Carnobacterium piscicola</name>
    <dbReference type="NCBI Taxonomy" id="2751"/>
    <lineage>
        <taxon>Bacteria</taxon>
        <taxon>Bacillati</taxon>
        <taxon>Bacillota</taxon>
        <taxon>Bacilli</taxon>
        <taxon>Lactobacillales</taxon>
        <taxon>Carnobacteriaceae</taxon>
        <taxon>Carnobacterium</taxon>
    </lineage>
</organism>
<dbReference type="RefSeq" id="WP_015076511.1">
    <property type="nucleotide sequence ID" value="NZ_CBCPHT010000003.1"/>
</dbReference>
<accession>A0AAW9K6Z3</accession>
<evidence type="ECO:0000313" key="1">
    <source>
        <dbReference type="EMBL" id="MDZ5758053.1"/>
    </source>
</evidence>
<dbReference type="Proteomes" id="UP001290462">
    <property type="component" value="Unassembled WGS sequence"/>
</dbReference>
<dbReference type="EMBL" id="JAVBVO010000003">
    <property type="protein sequence ID" value="MDZ5758053.1"/>
    <property type="molecule type" value="Genomic_DNA"/>
</dbReference>
<name>A0AAW9K6Z3_CARML</name>